<reference evidence="2" key="2">
    <citation type="submission" date="2022-06" db="UniProtKB">
        <authorList>
            <consortium name="EnsemblMetazoa"/>
        </authorList>
    </citation>
    <scope>IDENTIFICATION</scope>
    <source>
        <strain evidence="2">PS312</strain>
    </source>
</reference>
<dbReference type="Proteomes" id="UP000005239">
    <property type="component" value="Unassembled WGS sequence"/>
</dbReference>
<sequence>MAKSRSQIVAQSRYRTLTLAHTCTTPPAQLARRVCARRETSARLRGALTTAHRTHTTHAAPYHTTTAPPHTRKHTQERSSETSPPAHARTPGGCHVVADARVRERSVNGRARVKRKMAADGRADADGREGTDERSGRRRRRRILEHARHDSDHTTGGWGRV</sequence>
<protein>
    <submittedName>
        <fullName evidence="2">Uncharacterized protein</fullName>
    </submittedName>
</protein>
<evidence type="ECO:0000313" key="3">
    <source>
        <dbReference type="Proteomes" id="UP000005239"/>
    </source>
</evidence>
<accession>A0A2A6BEW4</accession>
<feature type="compositionally biased region" description="Basic and acidic residues" evidence="1">
    <location>
        <begin position="98"/>
        <end position="107"/>
    </location>
</feature>
<proteinExistence type="predicted"/>
<feature type="compositionally biased region" description="Basic and acidic residues" evidence="1">
    <location>
        <begin position="117"/>
        <end position="135"/>
    </location>
</feature>
<accession>A0A8R1Z0Z3</accession>
<reference evidence="3" key="1">
    <citation type="journal article" date="2008" name="Nat. Genet.">
        <title>The Pristionchus pacificus genome provides a unique perspective on nematode lifestyle and parasitism.</title>
        <authorList>
            <person name="Dieterich C."/>
            <person name="Clifton S.W."/>
            <person name="Schuster L.N."/>
            <person name="Chinwalla A."/>
            <person name="Delehaunty K."/>
            <person name="Dinkelacker I."/>
            <person name="Fulton L."/>
            <person name="Fulton R."/>
            <person name="Godfrey J."/>
            <person name="Minx P."/>
            <person name="Mitreva M."/>
            <person name="Roeseler W."/>
            <person name="Tian H."/>
            <person name="Witte H."/>
            <person name="Yang S.P."/>
            <person name="Wilson R.K."/>
            <person name="Sommer R.J."/>
        </authorList>
    </citation>
    <scope>NUCLEOTIDE SEQUENCE [LARGE SCALE GENOMIC DNA]</scope>
    <source>
        <strain evidence="3">PS312</strain>
    </source>
</reference>
<dbReference type="AlphaFoldDB" id="A0A2A6BEW4"/>
<organism evidence="2 3">
    <name type="scientific">Pristionchus pacificus</name>
    <name type="common">Parasitic nematode worm</name>
    <dbReference type="NCBI Taxonomy" id="54126"/>
    <lineage>
        <taxon>Eukaryota</taxon>
        <taxon>Metazoa</taxon>
        <taxon>Ecdysozoa</taxon>
        <taxon>Nematoda</taxon>
        <taxon>Chromadorea</taxon>
        <taxon>Rhabditida</taxon>
        <taxon>Rhabditina</taxon>
        <taxon>Diplogasteromorpha</taxon>
        <taxon>Diplogasteroidea</taxon>
        <taxon>Neodiplogasteridae</taxon>
        <taxon>Pristionchus</taxon>
    </lineage>
</organism>
<name>A0A2A6BEW4_PRIPA</name>
<feature type="compositionally biased region" description="Low complexity" evidence="1">
    <location>
        <begin position="53"/>
        <end position="69"/>
    </location>
</feature>
<feature type="compositionally biased region" description="Basic and acidic residues" evidence="1">
    <location>
        <begin position="144"/>
        <end position="153"/>
    </location>
</feature>
<dbReference type="EnsemblMetazoa" id="PPA44439.1">
    <property type="protein sequence ID" value="PPA44439.1"/>
    <property type="gene ID" value="WBGene00282808"/>
</dbReference>
<feature type="region of interest" description="Disordered" evidence="1">
    <location>
        <begin position="53"/>
        <end position="161"/>
    </location>
</feature>
<gene>
    <name evidence="2" type="primary">WBGene00282808</name>
</gene>
<keyword evidence="3" id="KW-1185">Reference proteome</keyword>
<evidence type="ECO:0000313" key="2">
    <source>
        <dbReference type="EnsemblMetazoa" id="PPA44439.1"/>
    </source>
</evidence>
<evidence type="ECO:0000256" key="1">
    <source>
        <dbReference type="SAM" id="MobiDB-lite"/>
    </source>
</evidence>